<sequence>MRLARVGPPGREVPVVVAPDGRLLDLRPLTRDVDGPFLEQGLARAALAATSGALPPLDPPDGIRFGAPVARPGKVVGIGLNYHCYARAVGAPAPAEPVVFLKATSALCGPTDPVRLLPGSTTTDHEVELAVVVGRVLRDASPAEALAGVAGYALADDLSDRDLQLERGGTWTKGKSADTYCPLGPWLVTPDELGDPASLRLTLDVNGERRQDGSTADLVFGVADVLAYVSGLMTLEPGDVVITGTPAGVALGRPEPRPYLRAGDVLELDGGPLGSHRNVVTAADVAAAGSHPHRPARPHHHLAAAAGPGAATVGAGRPAHRQTRRT</sequence>
<feature type="region of interest" description="Disordered" evidence="3">
    <location>
        <begin position="289"/>
        <end position="326"/>
    </location>
</feature>
<dbReference type="Gene3D" id="3.90.850.10">
    <property type="entry name" value="Fumarylacetoacetase-like, C-terminal domain"/>
    <property type="match status" value="1"/>
</dbReference>
<proteinExistence type="inferred from homology"/>
<organism evidence="5 6">
    <name type="scientific">Terracoccus luteus</name>
    <dbReference type="NCBI Taxonomy" id="53356"/>
    <lineage>
        <taxon>Bacteria</taxon>
        <taxon>Bacillati</taxon>
        <taxon>Actinomycetota</taxon>
        <taxon>Actinomycetes</taxon>
        <taxon>Micrococcales</taxon>
        <taxon>Intrasporangiaceae</taxon>
        <taxon>Terracoccus</taxon>
    </lineage>
</organism>
<evidence type="ECO:0000259" key="4">
    <source>
        <dbReference type="Pfam" id="PF01557"/>
    </source>
</evidence>
<dbReference type="GO" id="GO:0003824">
    <property type="term" value="F:catalytic activity"/>
    <property type="evidence" value="ECO:0007669"/>
    <property type="project" value="InterPro"/>
</dbReference>
<dbReference type="InterPro" id="IPR051121">
    <property type="entry name" value="FAH"/>
</dbReference>
<dbReference type="PANTHER" id="PTHR42796:SF4">
    <property type="entry name" value="FUMARYLACETOACETATE HYDROLASE DOMAIN-CONTAINING PROTEIN 2A"/>
    <property type="match status" value="1"/>
</dbReference>
<dbReference type="Proteomes" id="UP000278440">
    <property type="component" value="Unassembled WGS sequence"/>
</dbReference>
<feature type="compositionally biased region" description="Low complexity" evidence="3">
    <location>
        <begin position="303"/>
        <end position="317"/>
    </location>
</feature>
<dbReference type="SUPFAM" id="SSF56529">
    <property type="entry name" value="FAH"/>
    <property type="match status" value="1"/>
</dbReference>
<evidence type="ECO:0000256" key="3">
    <source>
        <dbReference type="SAM" id="MobiDB-lite"/>
    </source>
</evidence>
<dbReference type="InterPro" id="IPR036663">
    <property type="entry name" value="Fumarylacetoacetase_C_sf"/>
</dbReference>
<evidence type="ECO:0000256" key="2">
    <source>
        <dbReference type="ARBA" id="ARBA00022723"/>
    </source>
</evidence>
<comment type="similarity">
    <text evidence="1">Belongs to the FAH family.</text>
</comment>
<dbReference type="EMBL" id="RBXT01000001">
    <property type="protein sequence ID" value="RKT77131.1"/>
    <property type="molecule type" value="Genomic_DNA"/>
</dbReference>
<dbReference type="InterPro" id="IPR011234">
    <property type="entry name" value="Fumarylacetoacetase-like_C"/>
</dbReference>
<dbReference type="RefSeq" id="WP_121030805.1">
    <property type="nucleotide sequence ID" value="NZ_RBXT01000001.1"/>
</dbReference>
<dbReference type="Pfam" id="PF01557">
    <property type="entry name" value="FAA_hydrolase"/>
    <property type="match status" value="1"/>
</dbReference>
<name>A0A495XRF4_9MICO</name>
<reference evidence="5 6" key="1">
    <citation type="submission" date="2018-10" db="EMBL/GenBank/DDBJ databases">
        <title>Sequencing the genomes of 1000 actinobacteria strains.</title>
        <authorList>
            <person name="Klenk H.-P."/>
        </authorList>
    </citation>
    <scope>NUCLEOTIDE SEQUENCE [LARGE SCALE GENOMIC DNA]</scope>
    <source>
        <strain evidence="5 6">DSM 44267</strain>
    </source>
</reference>
<evidence type="ECO:0000313" key="6">
    <source>
        <dbReference type="Proteomes" id="UP000278440"/>
    </source>
</evidence>
<evidence type="ECO:0000313" key="5">
    <source>
        <dbReference type="EMBL" id="RKT77131.1"/>
    </source>
</evidence>
<dbReference type="OrthoDB" id="9805307at2"/>
<dbReference type="PANTHER" id="PTHR42796">
    <property type="entry name" value="FUMARYLACETOACETATE HYDROLASE DOMAIN-CONTAINING PROTEIN 2A-RELATED"/>
    <property type="match status" value="1"/>
</dbReference>
<accession>A0A495XRF4</accession>
<evidence type="ECO:0000256" key="1">
    <source>
        <dbReference type="ARBA" id="ARBA00010211"/>
    </source>
</evidence>
<feature type="compositionally biased region" description="Basic residues" evidence="3">
    <location>
        <begin position="291"/>
        <end position="302"/>
    </location>
</feature>
<keyword evidence="2" id="KW-0479">Metal-binding</keyword>
<comment type="caution">
    <text evidence="5">The sequence shown here is derived from an EMBL/GenBank/DDBJ whole genome shotgun (WGS) entry which is preliminary data.</text>
</comment>
<feature type="domain" description="Fumarylacetoacetase-like C-terminal" evidence="4">
    <location>
        <begin position="74"/>
        <end position="280"/>
    </location>
</feature>
<dbReference type="AlphaFoldDB" id="A0A495XRF4"/>
<keyword evidence="6" id="KW-1185">Reference proteome</keyword>
<dbReference type="GO" id="GO:0044281">
    <property type="term" value="P:small molecule metabolic process"/>
    <property type="evidence" value="ECO:0007669"/>
    <property type="project" value="UniProtKB-ARBA"/>
</dbReference>
<dbReference type="GO" id="GO:0046872">
    <property type="term" value="F:metal ion binding"/>
    <property type="evidence" value="ECO:0007669"/>
    <property type="project" value="UniProtKB-KW"/>
</dbReference>
<gene>
    <name evidence="5" type="ORF">DFJ68_0546</name>
</gene>
<protein>
    <submittedName>
        <fullName evidence="5">2-keto-4-pentenoate hydratase/2-oxohepta-3-ene-1,7-dioic acid hydratase in catechol pathway</fullName>
    </submittedName>
</protein>